<evidence type="ECO:0000259" key="8">
    <source>
        <dbReference type="Pfam" id="PF00828"/>
    </source>
</evidence>
<feature type="domain" description="Large ribosomal subunit protein uL15/eL18" evidence="8">
    <location>
        <begin position="73"/>
        <end position="142"/>
    </location>
</feature>
<dbReference type="InterPro" id="IPR001196">
    <property type="entry name" value="Ribosomal_uL15_CS"/>
</dbReference>
<dbReference type="FunFam" id="3.100.10.10:FF:000002">
    <property type="entry name" value="60S ribosomal protein L27a"/>
    <property type="match status" value="1"/>
</dbReference>
<comment type="similarity">
    <text evidence="1 6">Belongs to the universal ribosomal protein uL15 family.</text>
</comment>
<dbReference type="InterPro" id="IPR027386">
    <property type="entry name" value="Rbsml_uL15_N"/>
</dbReference>
<evidence type="ECO:0000256" key="7">
    <source>
        <dbReference type="SAM" id="MobiDB-lite"/>
    </source>
</evidence>
<name>A8E686_9BILA</name>
<accession>A8E686</accession>
<evidence type="ECO:0000256" key="5">
    <source>
        <dbReference type="ARBA" id="ARBA00035527"/>
    </source>
</evidence>
<reference evidence="9" key="1">
    <citation type="journal article" date="2007" name="BMC Evol. Biol.">
        <title>Translational machinery of the chaetognath Spadella cephaloptera: a transcriptomic approach to the analysis of cytosolic ribosomal protein genes and their expression.</title>
        <authorList>
            <person name="Barthelemy R."/>
            <person name="Chenuil A."/>
            <person name="Blanquart S."/>
            <person name="Casanova J.-P."/>
            <person name="Faure E."/>
        </authorList>
    </citation>
    <scope>NUCLEOTIDE SEQUENCE</scope>
    <source>
        <tissue evidence="9">Whole animal</tissue>
    </source>
</reference>
<evidence type="ECO:0000256" key="2">
    <source>
        <dbReference type="ARBA" id="ARBA00022980"/>
    </source>
</evidence>
<evidence type="ECO:0000256" key="1">
    <source>
        <dbReference type="ARBA" id="ARBA00007320"/>
    </source>
</evidence>
<evidence type="ECO:0000256" key="3">
    <source>
        <dbReference type="ARBA" id="ARBA00023274"/>
    </source>
</evidence>
<dbReference type="GO" id="GO:0006412">
    <property type="term" value="P:translation"/>
    <property type="evidence" value="ECO:0007669"/>
    <property type="project" value="InterPro"/>
</dbReference>
<dbReference type="Gene3D" id="4.10.990.10">
    <property type="match status" value="1"/>
</dbReference>
<dbReference type="InterPro" id="IPR030878">
    <property type="entry name" value="Ribosomal_uL15"/>
</dbReference>
<dbReference type="EMBL" id="BN001035">
    <property type="protein sequence ID" value="CAL69073.1"/>
    <property type="molecule type" value="mRNA"/>
</dbReference>
<dbReference type="PROSITE" id="PS00475">
    <property type="entry name" value="RIBOSOMAL_L15"/>
    <property type="match status" value="1"/>
</dbReference>
<dbReference type="PANTHER" id="PTHR11721:SF3">
    <property type="entry name" value="LARGE RIBOSOMAL SUBUNIT PROTEIN UL15"/>
    <property type="match status" value="1"/>
</dbReference>
<dbReference type="AlphaFoldDB" id="A8E686"/>
<dbReference type="SUPFAM" id="SSF52080">
    <property type="entry name" value="Ribosomal proteins L15p and L18e"/>
    <property type="match status" value="1"/>
</dbReference>
<feature type="region of interest" description="Disordered" evidence="7">
    <location>
        <begin position="1"/>
        <end position="41"/>
    </location>
</feature>
<dbReference type="InterPro" id="IPR021131">
    <property type="entry name" value="Ribosomal_uL15/eL18"/>
</dbReference>
<dbReference type="GO" id="GO:0003735">
    <property type="term" value="F:structural constituent of ribosome"/>
    <property type="evidence" value="ECO:0007669"/>
    <property type="project" value="InterPro"/>
</dbReference>
<sequence length="145" mass="16065">MSKGQPKKTRKLRGHVSHGHGRIGKHRKHPGGRGNAGGQHHHRINFDKYHPGYFGKVGMRTFHLNRNKMHCPIVNLDKLVSLLPEDQKKPEAGKAAVLDVTKRGYFKVLGKGHLPKIPLIVKAKFFSASAEKKIKEAGGTCILTA</sequence>
<protein>
    <recommendedName>
        <fullName evidence="4">Large ribosomal subunit protein uL15</fullName>
    </recommendedName>
    <alternativeName>
        <fullName evidence="5">60S ribosomal protein L27a</fullName>
    </alternativeName>
</protein>
<gene>
    <name evidence="9" type="primary">rpl27a.2</name>
</gene>
<dbReference type="HAMAP" id="MF_01341">
    <property type="entry name" value="Ribosomal_uL15"/>
    <property type="match status" value="1"/>
</dbReference>
<proteinExistence type="evidence at transcript level"/>
<dbReference type="PANTHER" id="PTHR11721">
    <property type="entry name" value="60S RIBOSOMAL PROTEIN L27A"/>
    <property type="match status" value="1"/>
</dbReference>
<dbReference type="InterPro" id="IPR036227">
    <property type="entry name" value="Ribosomal_uL15/eL18_sf"/>
</dbReference>
<dbReference type="Pfam" id="PF00828">
    <property type="entry name" value="Ribosomal_L27A"/>
    <property type="match status" value="1"/>
</dbReference>
<keyword evidence="2 6" id="KW-0689">Ribosomal protein</keyword>
<keyword evidence="3 6" id="KW-0687">Ribonucleoprotein</keyword>
<evidence type="ECO:0000256" key="6">
    <source>
        <dbReference type="RuleBase" id="RU003888"/>
    </source>
</evidence>
<dbReference type="Gene3D" id="3.100.10.10">
    <property type="match status" value="1"/>
</dbReference>
<organism evidence="9">
    <name type="scientific">Spadella cephaloptera</name>
    <dbReference type="NCBI Taxonomy" id="52888"/>
    <lineage>
        <taxon>Eukaryota</taxon>
        <taxon>Metazoa</taxon>
        <taxon>Spiralia</taxon>
        <taxon>Gnathifera</taxon>
        <taxon>Chaetognatha</taxon>
        <taxon>Sagittoidea</taxon>
        <taxon>Phragmophora</taxon>
        <taxon>Spadellidae</taxon>
        <taxon>Spadella</taxon>
    </lineage>
</organism>
<dbReference type="GO" id="GO:0022625">
    <property type="term" value="C:cytosolic large ribosomal subunit"/>
    <property type="evidence" value="ECO:0007669"/>
    <property type="project" value="TreeGrafter"/>
</dbReference>
<evidence type="ECO:0000313" key="9">
    <source>
        <dbReference type="EMBL" id="CAL69073.1"/>
    </source>
</evidence>
<evidence type="ECO:0000256" key="4">
    <source>
        <dbReference type="ARBA" id="ARBA00035200"/>
    </source>
</evidence>
<feature type="compositionally biased region" description="Basic residues" evidence="7">
    <location>
        <begin position="1"/>
        <end position="31"/>
    </location>
</feature>